<dbReference type="InterPro" id="IPR011042">
    <property type="entry name" value="6-blade_b-propeller_TolB-like"/>
</dbReference>
<dbReference type="PANTHER" id="PTHR33546:SF1">
    <property type="entry name" value="LARGE, MULTIFUNCTIONAL SECRETED PROTEIN"/>
    <property type="match status" value="1"/>
</dbReference>
<feature type="signal peptide" evidence="5">
    <location>
        <begin position="1"/>
        <end position="24"/>
    </location>
</feature>
<evidence type="ECO:0000259" key="6">
    <source>
        <dbReference type="PROSITE" id="PS51007"/>
    </source>
</evidence>
<dbReference type="InterPro" id="IPR011041">
    <property type="entry name" value="Quinoprot_gluc/sorb_DH_b-prop"/>
</dbReference>
<name>A0A5B9PAV9_9BACT</name>
<dbReference type="InterPro" id="IPR055557">
    <property type="entry name" value="DUF7133"/>
</dbReference>
<sequence precursor="true">MFFRIGQQCMSLLLLLSFCCSVSAQEYPNTQDEAIPFTPPHKALEMMDVPEGFEVTLFAHEPDVHQPIAMTFDSKGRLWVVENYTYSDRKENFNNELFDRVVIFEDEDNDGKFDTRKIFWDKGNKLTGIELGRGGVWLTAAPEFIFIPDADRDDVPDGPPKVILNGFEDDVIRHNLVNGLRWGPDGWLYSRHGIQAVSHVGKPGATMSQRTPMNCCIWRYHPERDVFEIVCEGGTNSWGFDFDQHGEMFFINTVIGHLFHVVPGARYNRMYGSHFNPYTWQTIDQTADHVHWGSGEKWFDAKKGVVGDAGTGSDATNKAGGGHAHSGMMIYQGDNWPEKFRGQLFTLNFHGRRINQETLVREGNSFVGKHAPDVFQTADPWFRGVELTYGPDGGVYVLDWSDIGECHENDGIHRTSGRIFKISYGTPKKPEFEDLEKLSDEKLIELLGHKNAWYPRMAQRILIERSIATATENIDLEARLGRGTRILSIAYDDELMAPVRLNALRTLFCIANSDEAVLQRLPDSSIESIRVWKVRLLADRAKQSRWSIEQIKTMSRDSSSLVRLYVASSIQRLPPADAFEVAKRLAAVETDMNDRVQPKLIWYQIEPFIVGDFNNAMDLFAASKSQLLRRNIVRRLACDPEKQDEMLERLVKHALAGEMPNVQDLFYGIKMAIEGRKQMTAPSSWATLVAKASDFDDDSAKLIEDISPVFGDGLSMDRLMKLATNKDANASARQQAILSLAQFGDPKTLFPVLKGQVGDRLVSQAVVKSMAVCSEEEVAQLILREFKRLTTEGKRNAIDTLCSRKPWSKRLLNAVENGRVPSSVVTAFHARQIQMFDDAALTEKLTKAWGKVRETDQERLAQIAELRKTMSPEAIAKSDIASGKKLFTQHCATCHAMFGAGGNIGPDLTGADRKNLNYLLENIVDPSATVATTYRASVLAMEDGRLLTGVVMDNNGQTLKLQTQEELLTLEVDSVEDIKQTELSLMPEKLLDKLTAKEKIDLFGFLMSK</sequence>
<dbReference type="InterPro" id="IPR009056">
    <property type="entry name" value="Cyt_c-like_dom"/>
</dbReference>
<dbReference type="GO" id="GO:0009055">
    <property type="term" value="F:electron transfer activity"/>
    <property type="evidence" value="ECO:0007669"/>
    <property type="project" value="InterPro"/>
</dbReference>
<keyword evidence="8" id="KW-1185">Reference proteome</keyword>
<dbReference type="InterPro" id="IPR013428">
    <property type="entry name" value="Membrane-bound_put_N"/>
</dbReference>
<dbReference type="GO" id="GO:0046872">
    <property type="term" value="F:metal ion binding"/>
    <property type="evidence" value="ECO:0007669"/>
    <property type="project" value="UniProtKB-KW"/>
</dbReference>
<dbReference type="NCBIfam" id="TIGR02603">
    <property type="entry name" value="CxxCH_TIGR02603"/>
    <property type="match status" value="1"/>
</dbReference>
<reference evidence="7 8" key="1">
    <citation type="submission" date="2019-08" db="EMBL/GenBank/DDBJ databases">
        <title>Deep-cultivation of Planctomycetes and their phenomic and genomic characterization uncovers novel biology.</title>
        <authorList>
            <person name="Wiegand S."/>
            <person name="Jogler M."/>
            <person name="Boedeker C."/>
            <person name="Pinto D."/>
            <person name="Vollmers J."/>
            <person name="Rivas-Marin E."/>
            <person name="Kohn T."/>
            <person name="Peeters S.H."/>
            <person name="Heuer A."/>
            <person name="Rast P."/>
            <person name="Oberbeckmann S."/>
            <person name="Bunk B."/>
            <person name="Jeske O."/>
            <person name="Meyerdierks A."/>
            <person name="Storesund J.E."/>
            <person name="Kallscheuer N."/>
            <person name="Luecker S."/>
            <person name="Lage O.M."/>
            <person name="Pohl T."/>
            <person name="Merkel B.J."/>
            <person name="Hornburger P."/>
            <person name="Mueller R.-W."/>
            <person name="Bruemmer F."/>
            <person name="Labrenz M."/>
            <person name="Spormann A.M."/>
            <person name="Op den Camp H."/>
            <person name="Overmann J."/>
            <person name="Amann R."/>
            <person name="Jetten M.S.M."/>
            <person name="Mascher T."/>
            <person name="Medema M.H."/>
            <person name="Devos D.P."/>
            <person name="Kaster A.-K."/>
            <person name="Ovreas L."/>
            <person name="Rohde M."/>
            <person name="Galperin M.Y."/>
            <person name="Jogler C."/>
        </authorList>
    </citation>
    <scope>NUCLEOTIDE SEQUENCE [LARGE SCALE GENOMIC DNA]</scope>
    <source>
        <strain evidence="7 8">FC18</strain>
    </source>
</reference>
<dbReference type="InterPro" id="IPR036909">
    <property type="entry name" value="Cyt_c-like_dom_sf"/>
</dbReference>
<proteinExistence type="predicted"/>
<dbReference type="InterPro" id="IPR013427">
    <property type="entry name" value="Haem-bd_dom_put"/>
</dbReference>
<evidence type="ECO:0000313" key="8">
    <source>
        <dbReference type="Proteomes" id="UP000322214"/>
    </source>
</evidence>
<keyword evidence="1 4" id="KW-0349">Heme</keyword>
<dbReference type="Pfam" id="PF00034">
    <property type="entry name" value="Cytochrom_C"/>
    <property type="match status" value="1"/>
</dbReference>
<dbReference type="GO" id="GO:0020037">
    <property type="term" value="F:heme binding"/>
    <property type="evidence" value="ECO:0007669"/>
    <property type="project" value="InterPro"/>
</dbReference>
<evidence type="ECO:0000256" key="4">
    <source>
        <dbReference type="PROSITE-ProRule" id="PRU00433"/>
    </source>
</evidence>
<dbReference type="Gene3D" id="2.120.10.30">
    <property type="entry name" value="TolB, C-terminal domain"/>
    <property type="match status" value="1"/>
</dbReference>
<keyword evidence="3 4" id="KW-0408">Iron</keyword>
<evidence type="ECO:0000256" key="2">
    <source>
        <dbReference type="ARBA" id="ARBA00022723"/>
    </source>
</evidence>
<dbReference type="Proteomes" id="UP000322214">
    <property type="component" value="Chromosome"/>
</dbReference>
<protein>
    <submittedName>
        <fullName evidence="7">Cytochrome c</fullName>
    </submittedName>
</protein>
<dbReference type="Pfam" id="PF23500">
    <property type="entry name" value="DUF7133"/>
    <property type="match status" value="1"/>
</dbReference>
<dbReference type="AlphaFoldDB" id="A0A5B9PAV9"/>
<feature type="domain" description="Cytochrome c" evidence="6">
    <location>
        <begin position="878"/>
        <end position="1009"/>
    </location>
</feature>
<dbReference type="RefSeq" id="WP_075082217.1">
    <property type="nucleotide sequence ID" value="NZ_CP042912.1"/>
</dbReference>
<gene>
    <name evidence="7" type="ORF">MFFC18_19710</name>
</gene>
<accession>A0A5B9PAV9</accession>
<feature type="chain" id="PRO_5022746344" evidence="5">
    <location>
        <begin position="25"/>
        <end position="1009"/>
    </location>
</feature>
<dbReference type="NCBIfam" id="TIGR02604">
    <property type="entry name" value="Piru_Ver_Nterm"/>
    <property type="match status" value="1"/>
</dbReference>
<dbReference type="SUPFAM" id="SSF46626">
    <property type="entry name" value="Cytochrome c"/>
    <property type="match status" value="1"/>
</dbReference>
<keyword evidence="5" id="KW-0732">Signal</keyword>
<evidence type="ECO:0000256" key="1">
    <source>
        <dbReference type="ARBA" id="ARBA00022617"/>
    </source>
</evidence>
<dbReference type="STRING" id="980251.GCA_001642875_03458"/>
<dbReference type="SUPFAM" id="SSF50952">
    <property type="entry name" value="Soluble quinoprotein glucose dehydrogenase"/>
    <property type="match status" value="1"/>
</dbReference>
<evidence type="ECO:0000313" key="7">
    <source>
        <dbReference type="EMBL" id="QEG22110.1"/>
    </source>
</evidence>
<dbReference type="InterPro" id="IPR011989">
    <property type="entry name" value="ARM-like"/>
</dbReference>
<dbReference type="PROSITE" id="PS51007">
    <property type="entry name" value="CYTC"/>
    <property type="match status" value="1"/>
</dbReference>
<dbReference type="Gene3D" id="1.10.760.10">
    <property type="entry name" value="Cytochrome c-like domain"/>
    <property type="match status" value="1"/>
</dbReference>
<dbReference type="EMBL" id="CP042912">
    <property type="protein sequence ID" value="QEG22110.1"/>
    <property type="molecule type" value="Genomic_DNA"/>
</dbReference>
<dbReference type="OrthoDB" id="225269at2"/>
<evidence type="ECO:0000256" key="5">
    <source>
        <dbReference type="SAM" id="SignalP"/>
    </source>
</evidence>
<dbReference type="PANTHER" id="PTHR33546">
    <property type="entry name" value="LARGE, MULTIFUNCTIONAL SECRETED PROTEIN-RELATED"/>
    <property type="match status" value="1"/>
</dbReference>
<dbReference type="Gene3D" id="1.25.10.10">
    <property type="entry name" value="Leucine-rich Repeat Variant"/>
    <property type="match status" value="1"/>
</dbReference>
<dbReference type="KEGG" id="mff:MFFC18_19710"/>
<keyword evidence="2 4" id="KW-0479">Metal-binding</keyword>
<organism evidence="7 8">
    <name type="scientific">Mariniblastus fucicola</name>
    <dbReference type="NCBI Taxonomy" id="980251"/>
    <lineage>
        <taxon>Bacteria</taxon>
        <taxon>Pseudomonadati</taxon>
        <taxon>Planctomycetota</taxon>
        <taxon>Planctomycetia</taxon>
        <taxon>Pirellulales</taxon>
        <taxon>Pirellulaceae</taxon>
        <taxon>Mariniblastus</taxon>
    </lineage>
</organism>
<evidence type="ECO:0000256" key="3">
    <source>
        <dbReference type="ARBA" id="ARBA00023004"/>
    </source>
</evidence>